<feature type="region of interest" description="Disordered" evidence="1">
    <location>
        <begin position="75"/>
        <end position="98"/>
    </location>
</feature>
<accession>A0A8J2NWQ3</accession>
<comment type="caution">
    <text evidence="2">The sequence shown here is derived from an EMBL/GenBank/DDBJ whole genome shotgun (WGS) entry which is preliminary data.</text>
</comment>
<keyword evidence="3" id="KW-1185">Reference proteome</keyword>
<reference evidence="2" key="1">
    <citation type="submission" date="2021-06" db="EMBL/GenBank/DDBJ databases">
        <authorList>
            <person name="Hodson N. C."/>
            <person name="Mongue J. A."/>
            <person name="Jaron S. K."/>
        </authorList>
    </citation>
    <scope>NUCLEOTIDE SEQUENCE</scope>
</reference>
<dbReference type="EMBL" id="CAJVCH010094029">
    <property type="protein sequence ID" value="CAG7722959.1"/>
    <property type="molecule type" value="Genomic_DNA"/>
</dbReference>
<evidence type="ECO:0000313" key="3">
    <source>
        <dbReference type="Proteomes" id="UP000708208"/>
    </source>
</evidence>
<organism evidence="2 3">
    <name type="scientific">Allacma fusca</name>
    <dbReference type="NCBI Taxonomy" id="39272"/>
    <lineage>
        <taxon>Eukaryota</taxon>
        <taxon>Metazoa</taxon>
        <taxon>Ecdysozoa</taxon>
        <taxon>Arthropoda</taxon>
        <taxon>Hexapoda</taxon>
        <taxon>Collembola</taxon>
        <taxon>Symphypleona</taxon>
        <taxon>Sminthuridae</taxon>
        <taxon>Allacma</taxon>
    </lineage>
</organism>
<sequence length="270" mass="30255">MAKLFTPDIEDLIGILQATLSNTTTKATAPTLSDIDEGSKSTIEELGPILNNNDQNKKNVSSGDQSIYKDGQEIESDNGEDADEHPTGAAADVVDREPIDTIPDKKDHDIIEYPIGAPQCYLCDKSVCDFGFKWHPREQFDADSHSNLLEERIIYLERIIEDHCAETRRLSDDVEAHGILLKQMQQKFGWRCGYAVSVRDELVPESKRDRGLQLTRSTVVSKRAKQIITFLSTHGVGWNSSGEVTINMKRIPQSSFVNVLIGEFENTQFL</sequence>
<dbReference type="Proteomes" id="UP000708208">
    <property type="component" value="Unassembled WGS sequence"/>
</dbReference>
<protein>
    <submittedName>
        <fullName evidence="2">Uncharacterized protein</fullName>
    </submittedName>
</protein>
<evidence type="ECO:0000313" key="2">
    <source>
        <dbReference type="EMBL" id="CAG7722959.1"/>
    </source>
</evidence>
<proteinExistence type="predicted"/>
<evidence type="ECO:0000256" key="1">
    <source>
        <dbReference type="SAM" id="MobiDB-lite"/>
    </source>
</evidence>
<gene>
    <name evidence="2" type="ORF">AFUS01_LOCUS12068</name>
</gene>
<dbReference type="AlphaFoldDB" id="A0A8J2NWQ3"/>
<name>A0A8J2NWQ3_9HEXA</name>